<gene>
    <name evidence="8" type="ORF">COV89_00740</name>
</gene>
<dbReference type="InterPro" id="IPR039420">
    <property type="entry name" value="WalR-like"/>
</dbReference>
<dbReference type="InterPro" id="IPR001789">
    <property type="entry name" value="Sig_transdc_resp-reg_receiver"/>
</dbReference>
<keyword evidence="1 6" id="KW-0597">Phosphoprotein</keyword>
<evidence type="ECO:0000256" key="4">
    <source>
        <dbReference type="ARBA" id="ARBA00023125"/>
    </source>
</evidence>
<keyword evidence="5" id="KW-0804">Transcription</keyword>
<comment type="caution">
    <text evidence="8">The sequence shown here is derived from an EMBL/GenBank/DDBJ whole genome shotgun (WGS) entry which is preliminary data.</text>
</comment>
<name>A0A2H0KGM4_9BACT</name>
<dbReference type="PANTHER" id="PTHR48111">
    <property type="entry name" value="REGULATOR OF RPOS"/>
    <property type="match status" value="1"/>
</dbReference>
<dbReference type="PANTHER" id="PTHR48111:SF22">
    <property type="entry name" value="REGULATOR OF RPOS"/>
    <property type="match status" value="1"/>
</dbReference>
<keyword evidence="3" id="KW-0805">Transcription regulation</keyword>
<dbReference type="EMBL" id="PCVI01000012">
    <property type="protein sequence ID" value="PIQ70386.1"/>
    <property type="molecule type" value="Genomic_DNA"/>
</dbReference>
<keyword evidence="4" id="KW-0238">DNA-binding</keyword>
<dbReference type="InterPro" id="IPR011006">
    <property type="entry name" value="CheY-like_superfamily"/>
</dbReference>
<dbReference type="Proteomes" id="UP000231371">
    <property type="component" value="Unassembled WGS sequence"/>
</dbReference>
<dbReference type="GO" id="GO:0006355">
    <property type="term" value="P:regulation of DNA-templated transcription"/>
    <property type="evidence" value="ECO:0007669"/>
    <property type="project" value="TreeGrafter"/>
</dbReference>
<evidence type="ECO:0000313" key="8">
    <source>
        <dbReference type="EMBL" id="PIQ70386.1"/>
    </source>
</evidence>
<dbReference type="AlphaFoldDB" id="A0A2H0KGM4"/>
<evidence type="ECO:0000256" key="6">
    <source>
        <dbReference type="PROSITE-ProRule" id="PRU00169"/>
    </source>
</evidence>
<evidence type="ECO:0000256" key="1">
    <source>
        <dbReference type="ARBA" id="ARBA00022553"/>
    </source>
</evidence>
<keyword evidence="2" id="KW-0902">Two-component regulatory system</keyword>
<dbReference type="GO" id="GO:0000156">
    <property type="term" value="F:phosphorelay response regulator activity"/>
    <property type="evidence" value="ECO:0007669"/>
    <property type="project" value="TreeGrafter"/>
</dbReference>
<evidence type="ECO:0000256" key="2">
    <source>
        <dbReference type="ARBA" id="ARBA00023012"/>
    </source>
</evidence>
<reference evidence="8 9" key="1">
    <citation type="submission" date="2017-09" db="EMBL/GenBank/DDBJ databases">
        <title>Depth-based differentiation of microbial function through sediment-hosted aquifers and enrichment of novel symbionts in the deep terrestrial subsurface.</title>
        <authorList>
            <person name="Probst A.J."/>
            <person name="Ladd B."/>
            <person name="Jarett J.K."/>
            <person name="Geller-Mcgrath D.E."/>
            <person name="Sieber C.M."/>
            <person name="Emerson J.B."/>
            <person name="Anantharaman K."/>
            <person name="Thomas B.C."/>
            <person name="Malmstrom R."/>
            <person name="Stieglmeier M."/>
            <person name="Klingl A."/>
            <person name="Woyke T."/>
            <person name="Ryan C.M."/>
            <person name="Banfield J.F."/>
        </authorList>
    </citation>
    <scope>NUCLEOTIDE SEQUENCE [LARGE SCALE GENOMIC DNA]</scope>
    <source>
        <strain evidence="8">CG11_big_fil_rev_8_21_14_0_20_40_12</strain>
    </source>
</reference>
<dbReference type="Gene3D" id="3.40.50.2300">
    <property type="match status" value="1"/>
</dbReference>
<dbReference type="SMART" id="SM00448">
    <property type="entry name" value="REC"/>
    <property type="match status" value="1"/>
</dbReference>
<dbReference type="PROSITE" id="PS50110">
    <property type="entry name" value="RESPONSE_REGULATORY"/>
    <property type="match status" value="1"/>
</dbReference>
<sequence>MRILIVEDEHKIANSIKKGLEQESYAVDVAYDGSEGYDLADGEEFDVIILDIMLPRMDGLSICKSLRQNNNHTPILLLTAKGQLEDKVNGLNCGVFPAVLCLRKQPQKCGILLTKEAGPPEETEIFILFTCRP</sequence>
<feature type="domain" description="Response regulatory" evidence="7">
    <location>
        <begin position="2"/>
        <end position="117"/>
    </location>
</feature>
<dbReference type="FunFam" id="3.40.50.2300:FF:000001">
    <property type="entry name" value="DNA-binding response regulator PhoB"/>
    <property type="match status" value="1"/>
</dbReference>
<proteinExistence type="predicted"/>
<evidence type="ECO:0000313" key="9">
    <source>
        <dbReference type="Proteomes" id="UP000231371"/>
    </source>
</evidence>
<dbReference type="Pfam" id="PF00072">
    <property type="entry name" value="Response_reg"/>
    <property type="match status" value="1"/>
</dbReference>
<evidence type="ECO:0000256" key="5">
    <source>
        <dbReference type="ARBA" id="ARBA00023163"/>
    </source>
</evidence>
<dbReference type="GO" id="GO:0000976">
    <property type="term" value="F:transcription cis-regulatory region binding"/>
    <property type="evidence" value="ECO:0007669"/>
    <property type="project" value="TreeGrafter"/>
</dbReference>
<accession>A0A2H0KGM4</accession>
<dbReference type="SUPFAM" id="SSF52172">
    <property type="entry name" value="CheY-like"/>
    <property type="match status" value="1"/>
</dbReference>
<protein>
    <recommendedName>
        <fullName evidence="7">Response regulatory domain-containing protein</fullName>
    </recommendedName>
</protein>
<organism evidence="8 9">
    <name type="scientific">Candidatus Shapirobacteria bacterium CG11_big_fil_rev_8_21_14_0_20_40_12</name>
    <dbReference type="NCBI Taxonomy" id="1974889"/>
    <lineage>
        <taxon>Bacteria</taxon>
        <taxon>Candidatus Shapironibacteriota</taxon>
    </lineage>
</organism>
<evidence type="ECO:0000256" key="3">
    <source>
        <dbReference type="ARBA" id="ARBA00023015"/>
    </source>
</evidence>
<dbReference type="CDD" id="cd19935">
    <property type="entry name" value="REC_OmpR_CusR-like"/>
    <property type="match status" value="1"/>
</dbReference>
<dbReference type="GO" id="GO:0032993">
    <property type="term" value="C:protein-DNA complex"/>
    <property type="evidence" value="ECO:0007669"/>
    <property type="project" value="TreeGrafter"/>
</dbReference>
<dbReference type="GO" id="GO:0005829">
    <property type="term" value="C:cytosol"/>
    <property type="evidence" value="ECO:0007669"/>
    <property type="project" value="TreeGrafter"/>
</dbReference>
<evidence type="ECO:0000259" key="7">
    <source>
        <dbReference type="PROSITE" id="PS50110"/>
    </source>
</evidence>
<feature type="modified residue" description="4-aspartylphosphate" evidence="6">
    <location>
        <position position="51"/>
    </location>
</feature>